<dbReference type="EMBL" id="JBHSAX010000003">
    <property type="protein sequence ID" value="MFC3960897.1"/>
    <property type="molecule type" value="Genomic_DNA"/>
</dbReference>
<keyword evidence="1" id="KW-0238">DNA-binding</keyword>
<reference evidence="2" key="1">
    <citation type="journal article" date="2019" name="Int. J. Syst. Evol. Microbiol.">
        <title>The Global Catalogue of Microorganisms (GCM) 10K type strain sequencing project: providing services to taxonomists for standard genome sequencing and annotation.</title>
        <authorList>
            <consortium name="The Broad Institute Genomics Platform"/>
            <consortium name="The Broad Institute Genome Sequencing Center for Infectious Disease"/>
            <person name="Wu L."/>
            <person name="Ma J."/>
        </authorList>
    </citation>
    <scope>NUCLEOTIDE SEQUENCE [LARGE SCALE GENOMIC DNA]</scope>
    <source>
        <strain evidence="2">CGMCC 4.7330</strain>
    </source>
</reference>
<dbReference type="GO" id="GO:0003677">
    <property type="term" value="F:DNA binding"/>
    <property type="evidence" value="ECO:0007669"/>
    <property type="project" value="UniProtKB-KW"/>
</dbReference>
<dbReference type="Proteomes" id="UP001595696">
    <property type="component" value="Unassembled WGS sequence"/>
</dbReference>
<dbReference type="PANTHER" id="PTHR38479:SF2">
    <property type="entry name" value="WINGED HELIX DNA-BINDING DOMAIN-CONTAINING PROTEIN"/>
    <property type="match status" value="1"/>
</dbReference>
<dbReference type="PANTHER" id="PTHR38479">
    <property type="entry name" value="LMO0824 PROTEIN"/>
    <property type="match status" value="1"/>
</dbReference>
<accession>A0ABV8DLI1</accession>
<evidence type="ECO:0000313" key="2">
    <source>
        <dbReference type="Proteomes" id="UP001595696"/>
    </source>
</evidence>
<dbReference type="InterPro" id="IPR009351">
    <property type="entry name" value="AlkZ-like"/>
</dbReference>
<gene>
    <name evidence="1" type="ORF">ACFO0B_02710</name>
</gene>
<dbReference type="RefSeq" id="WP_378610665.1">
    <property type="nucleotide sequence ID" value="NZ_JBHSAX010000003.1"/>
</dbReference>
<organism evidence="1 2">
    <name type="scientific">Nocardia jiangsuensis</name>
    <dbReference type="NCBI Taxonomy" id="1691563"/>
    <lineage>
        <taxon>Bacteria</taxon>
        <taxon>Bacillati</taxon>
        <taxon>Actinomycetota</taxon>
        <taxon>Actinomycetes</taxon>
        <taxon>Mycobacteriales</taxon>
        <taxon>Nocardiaceae</taxon>
        <taxon>Nocardia</taxon>
    </lineage>
</organism>
<protein>
    <submittedName>
        <fullName evidence="1">Winged helix DNA-binding domain-containing protein</fullName>
    </submittedName>
</protein>
<name>A0ABV8DLI1_9NOCA</name>
<dbReference type="Pfam" id="PF06224">
    <property type="entry name" value="AlkZ-like"/>
    <property type="match status" value="1"/>
</dbReference>
<sequence length="371" mass="38928">MSGTVLRLSAEQVFAWRLRRQFLVEPAASAVEVVRRLAGVQAQVASAAELAVALRSAEPAADAVASALGARKVLRTWAMRGTLHVLTAEQAAAALALVASARTWEKPVWTRTFGATPEQITALGAALTEILADAALSRAELVAAVAARPGLAHLDEQLRSGWGAVLKPLAWQGILCHGPAQGSRVTFTSPARAVTGWPGLPEPDAAAATLIPAYLGAYGPATPEAFDAWLSRNSLRKTVLRRWFAELGTALTPVEVDGRGCFARTEDLDELAAARPVREVLLLGGFDQYVLGPGTTDTALVPAAHRAAVSRPGGWISPVLVRDGRVTGTWERDGDDIVVTPFEKAPTAKQLAAAAARLATATGATLRARIG</sequence>
<comment type="caution">
    <text evidence="1">The sequence shown here is derived from an EMBL/GenBank/DDBJ whole genome shotgun (WGS) entry which is preliminary data.</text>
</comment>
<evidence type="ECO:0000313" key="1">
    <source>
        <dbReference type="EMBL" id="MFC3960897.1"/>
    </source>
</evidence>
<keyword evidence="2" id="KW-1185">Reference proteome</keyword>
<proteinExistence type="predicted"/>